<dbReference type="RefSeq" id="WP_284217930.1">
    <property type="nucleotide sequence ID" value="NZ_BSOT01000006.1"/>
</dbReference>
<dbReference type="AlphaFoldDB" id="A0AA37T0N3"/>
<comment type="caution">
    <text evidence="2">The sequence shown here is derived from an EMBL/GenBank/DDBJ whole genome shotgun (WGS) entry which is preliminary data.</text>
</comment>
<evidence type="ECO:0000256" key="1">
    <source>
        <dbReference type="SAM" id="SignalP"/>
    </source>
</evidence>
<reference evidence="2" key="2">
    <citation type="submission" date="2023-01" db="EMBL/GenBank/DDBJ databases">
        <title>Draft genome sequence of Agaribacter marinus strain NBRC 110023.</title>
        <authorList>
            <person name="Sun Q."/>
            <person name="Mori K."/>
        </authorList>
    </citation>
    <scope>NUCLEOTIDE SEQUENCE</scope>
    <source>
        <strain evidence="2">NBRC 110023</strain>
    </source>
</reference>
<gene>
    <name evidence="2" type="ORF">GCM10007852_24880</name>
</gene>
<feature type="chain" id="PRO_5041336671" description="Lipoprotein" evidence="1">
    <location>
        <begin position="22"/>
        <end position="149"/>
    </location>
</feature>
<dbReference type="PROSITE" id="PS51257">
    <property type="entry name" value="PROKAR_LIPOPROTEIN"/>
    <property type="match status" value="1"/>
</dbReference>
<evidence type="ECO:0000313" key="3">
    <source>
        <dbReference type="Proteomes" id="UP001156601"/>
    </source>
</evidence>
<protein>
    <recommendedName>
        <fullName evidence="4">Lipoprotein</fullName>
    </recommendedName>
</protein>
<dbReference type="Proteomes" id="UP001156601">
    <property type="component" value="Unassembled WGS sequence"/>
</dbReference>
<evidence type="ECO:0000313" key="2">
    <source>
        <dbReference type="EMBL" id="GLR71580.1"/>
    </source>
</evidence>
<feature type="signal peptide" evidence="1">
    <location>
        <begin position="1"/>
        <end position="21"/>
    </location>
</feature>
<organism evidence="2 3">
    <name type="scientific">Agaribacter marinus</name>
    <dbReference type="NCBI Taxonomy" id="1431249"/>
    <lineage>
        <taxon>Bacteria</taxon>
        <taxon>Pseudomonadati</taxon>
        <taxon>Pseudomonadota</taxon>
        <taxon>Gammaproteobacteria</taxon>
        <taxon>Alteromonadales</taxon>
        <taxon>Alteromonadaceae</taxon>
        <taxon>Agaribacter</taxon>
    </lineage>
</organism>
<sequence length="149" mass="16548">MKKHYTTSLVLLSLISASSVACDMHGSGLNFGIFGNMATMPKQNFHSEYDQTLSLAHIDEKTVEKGTDASVNFTYVAPIRFERINVEFAASDDLVFISDEKVSLMQLRGDFTLQFQAKSKGQHSIIVNISATENGKPHFMRQEILVNAS</sequence>
<reference evidence="2" key="1">
    <citation type="journal article" date="2014" name="Int. J. Syst. Evol. Microbiol.">
        <title>Complete genome sequence of Corynebacterium casei LMG S-19264T (=DSM 44701T), isolated from a smear-ripened cheese.</title>
        <authorList>
            <consortium name="US DOE Joint Genome Institute (JGI-PGF)"/>
            <person name="Walter F."/>
            <person name="Albersmeier A."/>
            <person name="Kalinowski J."/>
            <person name="Ruckert C."/>
        </authorList>
    </citation>
    <scope>NUCLEOTIDE SEQUENCE</scope>
    <source>
        <strain evidence="2">NBRC 110023</strain>
    </source>
</reference>
<name>A0AA37T0N3_9ALTE</name>
<dbReference type="EMBL" id="BSOT01000006">
    <property type="protein sequence ID" value="GLR71580.1"/>
    <property type="molecule type" value="Genomic_DNA"/>
</dbReference>
<keyword evidence="3" id="KW-1185">Reference proteome</keyword>
<proteinExistence type="predicted"/>
<accession>A0AA37T0N3</accession>
<keyword evidence="1" id="KW-0732">Signal</keyword>
<evidence type="ECO:0008006" key="4">
    <source>
        <dbReference type="Google" id="ProtNLM"/>
    </source>
</evidence>